<dbReference type="Gene3D" id="1.10.357.10">
    <property type="entry name" value="Tetracycline Repressor, domain 2"/>
    <property type="match status" value="1"/>
</dbReference>
<accession>A0A3P1SMR9</accession>
<comment type="caution">
    <text evidence="6">The sequence shown here is derived from an EMBL/GenBank/DDBJ whole genome shotgun (WGS) entry which is preliminary data.</text>
</comment>
<dbReference type="AlphaFoldDB" id="A0A3P1SMR9"/>
<keyword evidence="1" id="KW-0805">Transcription regulation</keyword>
<dbReference type="PANTHER" id="PTHR30055:SF234">
    <property type="entry name" value="HTH-TYPE TRANSCRIPTIONAL REGULATOR BETI"/>
    <property type="match status" value="1"/>
</dbReference>
<dbReference type="RefSeq" id="WP_124926901.1">
    <property type="nucleotide sequence ID" value="NZ_BMOH01000007.1"/>
</dbReference>
<dbReference type="InterPro" id="IPR025996">
    <property type="entry name" value="MT1864/Rv1816-like_C"/>
</dbReference>
<evidence type="ECO:0000256" key="2">
    <source>
        <dbReference type="ARBA" id="ARBA00023125"/>
    </source>
</evidence>
<dbReference type="SUPFAM" id="SSF48498">
    <property type="entry name" value="Tetracyclin repressor-like, C-terminal domain"/>
    <property type="match status" value="1"/>
</dbReference>
<dbReference type="Pfam" id="PF00440">
    <property type="entry name" value="TetR_N"/>
    <property type="match status" value="1"/>
</dbReference>
<protein>
    <submittedName>
        <fullName evidence="6">TetR/AcrR family transcriptional regulator</fullName>
    </submittedName>
</protein>
<evidence type="ECO:0000313" key="7">
    <source>
        <dbReference type="Proteomes" id="UP000267535"/>
    </source>
</evidence>
<dbReference type="GO" id="GO:0003700">
    <property type="term" value="F:DNA-binding transcription factor activity"/>
    <property type="evidence" value="ECO:0007669"/>
    <property type="project" value="TreeGrafter"/>
</dbReference>
<dbReference type="InterPro" id="IPR050109">
    <property type="entry name" value="HTH-type_TetR-like_transc_reg"/>
</dbReference>
<dbReference type="InterPro" id="IPR001647">
    <property type="entry name" value="HTH_TetR"/>
</dbReference>
<sequence>MSKASDRSKKTNGDNYHHGNLYGSLLQCATEIIRDGGVEALSMRKLADRVGVSRTAPYHHFKDKNELLCAIAEQGFQRQEMLLLQLKESDQQDLSQQFADYVHTYIQLAHENREQYDLMFGREIWRNSEPTASLQKLSRQHFQHWLNWIDKLQQKSILRSTDSALRTAQVTWATLHGICRLLNDGVYTEESNVQEIGEAAVQMMLSN</sequence>
<dbReference type="PROSITE" id="PS50977">
    <property type="entry name" value="HTH_TETR_2"/>
    <property type="match status" value="1"/>
</dbReference>
<dbReference type="OrthoDB" id="5293556at2"/>
<reference evidence="6 7" key="1">
    <citation type="submission" date="2018-11" db="EMBL/GenBank/DDBJ databases">
        <title>The draft genome sequence of Amphritea balenae JAMM 1525T.</title>
        <authorList>
            <person name="Fang Z."/>
            <person name="Zhang Y."/>
            <person name="Han X."/>
        </authorList>
    </citation>
    <scope>NUCLEOTIDE SEQUENCE [LARGE SCALE GENOMIC DNA]</scope>
    <source>
        <strain evidence="6 7">JAMM 1525</strain>
    </source>
</reference>
<evidence type="ECO:0000256" key="3">
    <source>
        <dbReference type="ARBA" id="ARBA00023163"/>
    </source>
</evidence>
<dbReference type="GO" id="GO:0000976">
    <property type="term" value="F:transcription cis-regulatory region binding"/>
    <property type="evidence" value="ECO:0007669"/>
    <property type="project" value="TreeGrafter"/>
</dbReference>
<dbReference type="InterPro" id="IPR036271">
    <property type="entry name" value="Tet_transcr_reg_TetR-rel_C_sf"/>
</dbReference>
<organism evidence="6 7">
    <name type="scientific">Amphritea balenae</name>
    <dbReference type="NCBI Taxonomy" id="452629"/>
    <lineage>
        <taxon>Bacteria</taxon>
        <taxon>Pseudomonadati</taxon>
        <taxon>Pseudomonadota</taxon>
        <taxon>Gammaproteobacteria</taxon>
        <taxon>Oceanospirillales</taxon>
        <taxon>Oceanospirillaceae</taxon>
        <taxon>Amphritea</taxon>
    </lineage>
</organism>
<feature type="domain" description="HTH tetR-type" evidence="5">
    <location>
        <begin position="19"/>
        <end position="79"/>
    </location>
</feature>
<dbReference type="Proteomes" id="UP000267535">
    <property type="component" value="Unassembled WGS sequence"/>
</dbReference>
<feature type="DNA-binding region" description="H-T-H motif" evidence="4">
    <location>
        <begin position="42"/>
        <end position="61"/>
    </location>
</feature>
<keyword evidence="2 4" id="KW-0238">DNA-binding</keyword>
<gene>
    <name evidence="6" type="ORF">EHS89_14615</name>
</gene>
<dbReference type="Pfam" id="PF13305">
    <property type="entry name" value="TetR_C_33"/>
    <property type="match status" value="1"/>
</dbReference>
<evidence type="ECO:0000313" key="6">
    <source>
        <dbReference type="EMBL" id="RRC98320.1"/>
    </source>
</evidence>
<evidence type="ECO:0000256" key="1">
    <source>
        <dbReference type="ARBA" id="ARBA00023015"/>
    </source>
</evidence>
<proteinExistence type="predicted"/>
<dbReference type="InterPro" id="IPR009057">
    <property type="entry name" value="Homeodomain-like_sf"/>
</dbReference>
<evidence type="ECO:0000256" key="4">
    <source>
        <dbReference type="PROSITE-ProRule" id="PRU00335"/>
    </source>
</evidence>
<keyword evidence="7" id="KW-1185">Reference proteome</keyword>
<dbReference type="PANTHER" id="PTHR30055">
    <property type="entry name" value="HTH-TYPE TRANSCRIPTIONAL REGULATOR RUTR"/>
    <property type="match status" value="1"/>
</dbReference>
<dbReference type="SUPFAM" id="SSF46689">
    <property type="entry name" value="Homeodomain-like"/>
    <property type="match status" value="1"/>
</dbReference>
<keyword evidence="3" id="KW-0804">Transcription</keyword>
<evidence type="ECO:0000259" key="5">
    <source>
        <dbReference type="PROSITE" id="PS50977"/>
    </source>
</evidence>
<name>A0A3P1SMR9_9GAMM</name>
<dbReference type="PRINTS" id="PR00455">
    <property type="entry name" value="HTHTETR"/>
</dbReference>
<dbReference type="EMBL" id="RQXV01000008">
    <property type="protein sequence ID" value="RRC98320.1"/>
    <property type="molecule type" value="Genomic_DNA"/>
</dbReference>